<feature type="transmembrane region" description="Helical" evidence="1">
    <location>
        <begin position="24"/>
        <end position="42"/>
    </location>
</feature>
<evidence type="ECO:0008006" key="4">
    <source>
        <dbReference type="Google" id="ProtNLM"/>
    </source>
</evidence>
<comment type="caution">
    <text evidence="2">The sequence shown here is derived from an EMBL/GenBank/DDBJ whole genome shotgun (WGS) entry which is preliminary data.</text>
</comment>
<accession>A0A2T2WTY9</accession>
<dbReference type="AlphaFoldDB" id="A0A2T2WTY9"/>
<reference evidence="2 3" key="1">
    <citation type="journal article" date="2014" name="BMC Genomics">
        <title>Comparison of environmental and isolate Sulfobacillus genomes reveals diverse carbon, sulfur, nitrogen, and hydrogen metabolisms.</title>
        <authorList>
            <person name="Justice N.B."/>
            <person name="Norman A."/>
            <person name="Brown C.T."/>
            <person name="Singh A."/>
            <person name="Thomas B.C."/>
            <person name="Banfield J.F."/>
        </authorList>
    </citation>
    <scope>NUCLEOTIDE SEQUENCE [LARGE SCALE GENOMIC DNA]</scope>
    <source>
        <strain evidence="2">AMDSBA1</strain>
    </source>
</reference>
<evidence type="ECO:0000256" key="1">
    <source>
        <dbReference type="SAM" id="Phobius"/>
    </source>
</evidence>
<proteinExistence type="predicted"/>
<evidence type="ECO:0000313" key="2">
    <source>
        <dbReference type="EMBL" id="PSR25673.1"/>
    </source>
</evidence>
<gene>
    <name evidence="2" type="ORF">C7B43_16275</name>
</gene>
<keyword evidence="1" id="KW-1133">Transmembrane helix</keyword>
<name>A0A2T2WTY9_9FIRM</name>
<dbReference type="Proteomes" id="UP000242699">
    <property type="component" value="Unassembled WGS sequence"/>
</dbReference>
<keyword evidence="1" id="KW-0472">Membrane</keyword>
<dbReference type="EMBL" id="PXYT01000051">
    <property type="protein sequence ID" value="PSR25673.1"/>
    <property type="molecule type" value="Genomic_DNA"/>
</dbReference>
<evidence type="ECO:0000313" key="3">
    <source>
        <dbReference type="Proteomes" id="UP000242699"/>
    </source>
</evidence>
<protein>
    <recommendedName>
        <fullName evidence="4">DUF2530 domain-containing protein</fullName>
    </recommendedName>
</protein>
<keyword evidence="1" id="KW-0812">Transmembrane</keyword>
<sequence length="81" mass="9250">MRSLRAWKLSQRQRWQHLSWQQQSGWLTGWIALSATMTALSATSATPAFWQGVLVGLWGFSAVAGIMGLVTIQWRHRHDSR</sequence>
<organism evidence="2 3">
    <name type="scientific">Sulfobacillus benefaciens</name>
    <dbReference type="NCBI Taxonomy" id="453960"/>
    <lineage>
        <taxon>Bacteria</taxon>
        <taxon>Bacillati</taxon>
        <taxon>Bacillota</taxon>
        <taxon>Clostridia</taxon>
        <taxon>Eubacteriales</taxon>
        <taxon>Clostridiales Family XVII. Incertae Sedis</taxon>
        <taxon>Sulfobacillus</taxon>
    </lineage>
</organism>
<feature type="transmembrane region" description="Helical" evidence="1">
    <location>
        <begin position="48"/>
        <end position="72"/>
    </location>
</feature>